<dbReference type="Gene3D" id="3.40.640.10">
    <property type="entry name" value="Type I PLP-dependent aspartate aminotransferase-like (Major domain)"/>
    <property type="match status" value="1"/>
</dbReference>
<evidence type="ECO:0000256" key="5">
    <source>
        <dbReference type="ARBA" id="ARBA00022898"/>
    </source>
</evidence>
<evidence type="ECO:0000313" key="8">
    <source>
        <dbReference type="EMBL" id="KAG5192302.1"/>
    </source>
</evidence>
<evidence type="ECO:0000256" key="4">
    <source>
        <dbReference type="ARBA" id="ARBA00022679"/>
    </source>
</evidence>
<dbReference type="PANTHER" id="PTHR11751">
    <property type="entry name" value="ALANINE AMINOTRANSFERASE"/>
    <property type="match status" value="1"/>
</dbReference>
<comment type="subunit">
    <text evidence="2">Homodimer.</text>
</comment>
<comment type="similarity">
    <text evidence="6">Belongs to the class-I pyridoxal-phosphate-dependent aminotransferase family. Alanine aminotransferase subfamily.</text>
</comment>
<dbReference type="GO" id="GO:0004021">
    <property type="term" value="F:L-alanine:2-oxoglutarate aminotransferase activity"/>
    <property type="evidence" value="ECO:0007669"/>
    <property type="project" value="TreeGrafter"/>
</dbReference>
<dbReference type="FunFam" id="3.90.1150.10:FF:000151">
    <property type="entry name" value="Alanine aminotransferase 2"/>
    <property type="match status" value="1"/>
</dbReference>
<dbReference type="InterPro" id="IPR015424">
    <property type="entry name" value="PyrdxlP-dep_Trfase"/>
</dbReference>
<dbReference type="FunFam" id="3.40.640.10:FF:000012">
    <property type="entry name" value="alanine aminotransferase 2"/>
    <property type="match status" value="1"/>
</dbReference>
<evidence type="ECO:0000259" key="7">
    <source>
        <dbReference type="Pfam" id="PF00155"/>
    </source>
</evidence>
<dbReference type="SUPFAM" id="SSF53383">
    <property type="entry name" value="PLP-dependent transferases"/>
    <property type="match status" value="1"/>
</dbReference>
<accession>A0A835ZD97</accession>
<evidence type="ECO:0000256" key="3">
    <source>
        <dbReference type="ARBA" id="ARBA00022576"/>
    </source>
</evidence>
<protein>
    <submittedName>
        <fullName evidence="8">Alanine transaminase</fullName>
    </submittedName>
</protein>
<dbReference type="CDD" id="cd00609">
    <property type="entry name" value="AAT_like"/>
    <property type="match status" value="1"/>
</dbReference>
<dbReference type="Gene3D" id="3.90.1150.10">
    <property type="entry name" value="Aspartate Aminotransferase, domain 1"/>
    <property type="match status" value="1"/>
</dbReference>
<organism evidence="8 9">
    <name type="scientific">Tribonema minus</name>
    <dbReference type="NCBI Taxonomy" id="303371"/>
    <lineage>
        <taxon>Eukaryota</taxon>
        <taxon>Sar</taxon>
        <taxon>Stramenopiles</taxon>
        <taxon>Ochrophyta</taxon>
        <taxon>PX clade</taxon>
        <taxon>Xanthophyceae</taxon>
        <taxon>Tribonematales</taxon>
        <taxon>Tribonemataceae</taxon>
        <taxon>Tribonema</taxon>
    </lineage>
</organism>
<comment type="cofactor">
    <cofactor evidence="1">
        <name>pyridoxal 5'-phosphate</name>
        <dbReference type="ChEBI" id="CHEBI:597326"/>
    </cofactor>
</comment>
<dbReference type="GO" id="GO:0030170">
    <property type="term" value="F:pyridoxal phosphate binding"/>
    <property type="evidence" value="ECO:0007669"/>
    <property type="project" value="InterPro"/>
</dbReference>
<dbReference type="UniPathway" id="UPA00528">
    <property type="reaction ID" value="UER00586"/>
</dbReference>
<feature type="domain" description="Aminotransferase class I/classII large" evidence="7">
    <location>
        <begin position="81"/>
        <end position="457"/>
    </location>
</feature>
<dbReference type="Gene3D" id="1.10.287.1970">
    <property type="match status" value="1"/>
</dbReference>
<dbReference type="InterPro" id="IPR015422">
    <property type="entry name" value="PyrdxlP-dep_Trfase_small"/>
</dbReference>
<keyword evidence="5" id="KW-0663">Pyridoxal phosphate</keyword>
<dbReference type="OrthoDB" id="1732682at2759"/>
<reference evidence="8" key="1">
    <citation type="submission" date="2021-02" db="EMBL/GenBank/DDBJ databases">
        <title>First Annotated Genome of the Yellow-green Alga Tribonema minus.</title>
        <authorList>
            <person name="Mahan K.M."/>
        </authorList>
    </citation>
    <scope>NUCLEOTIDE SEQUENCE</scope>
    <source>
        <strain evidence="8">UTEX B ZZ1240</strain>
    </source>
</reference>
<dbReference type="GO" id="GO:0042853">
    <property type="term" value="P:L-alanine catabolic process"/>
    <property type="evidence" value="ECO:0007669"/>
    <property type="project" value="UniProtKB-UniPathway"/>
</dbReference>
<dbReference type="PANTHER" id="PTHR11751:SF29">
    <property type="entry name" value="ALANINE TRANSAMINASE"/>
    <property type="match status" value="1"/>
</dbReference>
<evidence type="ECO:0000313" key="9">
    <source>
        <dbReference type="Proteomes" id="UP000664859"/>
    </source>
</evidence>
<dbReference type="InterPro" id="IPR045088">
    <property type="entry name" value="ALAT1/2-like"/>
</dbReference>
<comment type="caution">
    <text evidence="8">The sequence shown here is derived from an EMBL/GenBank/DDBJ whole genome shotgun (WGS) entry which is preliminary data.</text>
</comment>
<dbReference type="InterPro" id="IPR004839">
    <property type="entry name" value="Aminotransferase_I/II_large"/>
</dbReference>
<sequence>MNKRVTQTSYAVRGRVLDASMRIQARMADGHKYPFDQIIALNIGNPQALEQPPLTFNRQVLSLCMYPQLLDTAPPGLFDPEAVERARKYVKCTSGGMGVYTNSQGMQSVREEVAAFIAQRDGHPARADRVFLTNGASEGVKLLMQCMLREMADGHADGMLTPIPQYPLYSATLTLLGGRLVPYHLVEGRNWGVSIEELRESLAVARDDDGVCVRGICIINPGNPTGSVLTEEQIADIIRLAVEENLVVIADEVYQANVWQQERPFVSFKKVACDLGYTAEPGDHRLQLVSFHSTSKGYMGECGVRGGYMELHGISDDIKAQLYKLASLSLCSNTAGQVMMGLMVNPPKEGDKSHALFAKERDAILDSMFRRAKLLSDALNTLEGVSCNSVDGALYAFPTITLSKKARDIAKERGIPADEYYCLEMLERAGIIFVPGSGFGQAHGTYHFRTTFLPPENKFPIMLERIKAGHASFMKDHA</sequence>
<name>A0A835ZD97_9STRA</name>
<dbReference type="InterPro" id="IPR015421">
    <property type="entry name" value="PyrdxlP-dep_Trfase_major"/>
</dbReference>
<keyword evidence="9" id="KW-1185">Reference proteome</keyword>
<dbReference type="EMBL" id="JAFCMP010000008">
    <property type="protein sequence ID" value="KAG5192302.1"/>
    <property type="molecule type" value="Genomic_DNA"/>
</dbReference>
<evidence type="ECO:0000256" key="2">
    <source>
        <dbReference type="ARBA" id="ARBA00011738"/>
    </source>
</evidence>
<gene>
    <name evidence="8" type="ORF">JKP88DRAFT_259424</name>
</gene>
<keyword evidence="4" id="KW-0808">Transferase</keyword>
<evidence type="ECO:0000256" key="1">
    <source>
        <dbReference type="ARBA" id="ARBA00001933"/>
    </source>
</evidence>
<proteinExistence type="inferred from homology"/>
<dbReference type="AlphaFoldDB" id="A0A835ZD97"/>
<dbReference type="Proteomes" id="UP000664859">
    <property type="component" value="Unassembled WGS sequence"/>
</dbReference>
<keyword evidence="3" id="KW-0032">Aminotransferase</keyword>
<dbReference type="Pfam" id="PF00155">
    <property type="entry name" value="Aminotran_1_2"/>
    <property type="match status" value="1"/>
</dbReference>
<evidence type="ECO:0000256" key="6">
    <source>
        <dbReference type="ARBA" id="ARBA00025785"/>
    </source>
</evidence>